<dbReference type="SMART" id="SM00950">
    <property type="entry name" value="Piwi"/>
    <property type="match status" value="1"/>
</dbReference>
<evidence type="ECO:0000256" key="1">
    <source>
        <dbReference type="ARBA" id="ARBA00035012"/>
    </source>
</evidence>
<dbReference type="STRING" id="1499967.U27_06591"/>
<organism evidence="4">
    <name type="scientific">Vecturithrix granuli</name>
    <dbReference type="NCBI Taxonomy" id="1499967"/>
    <lineage>
        <taxon>Bacteria</taxon>
        <taxon>Candidatus Moduliflexota</taxon>
        <taxon>Candidatus Vecturitrichia</taxon>
        <taxon>Candidatus Vecturitrichales</taxon>
        <taxon>Candidatus Vecturitrichaceae</taxon>
        <taxon>Candidatus Vecturithrix</taxon>
    </lineage>
</organism>
<evidence type="ECO:0000256" key="2">
    <source>
        <dbReference type="ARBA" id="ARBA00035032"/>
    </source>
</evidence>
<keyword evidence="5" id="KW-1185">Reference proteome</keyword>
<feature type="domain" description="Piwi" evidence="3">
    <location>
        <begin position="165"/>
        <end position="474"/>
    </location>
</feature>
<dbReference type="SUPFAM" id="SSF53098">
    <property type="entry name" value="Ribonuclease H-like"/>
    <property type="match status" value="1"/>
</dbReference>
<dbReference type="eggNOG" id="COG1431">
    <property type="taxonomic scope" value="Bacteria"/>
</dbReference>
<evidence type="ECO:0000313" key="5">
    <source>
        <dbReference type="Proteomes" id="UP000030661"/>
    </source>
</evidence>
<reference evidence="4" key="1">
    <citation type="journal article" date="2015" name="PeerJ">
        <title>First genomic representation of candidate bacterial phylum KSB3 points to enhanced environmental sensing as a trigger of wastewater bulking.</title>
        <authorList>
            <person name="Sekiguchi Y."/>
            <person name="Ohashi A."/>
            <person name="Parks D.H."/>
            <person name="Yamauchi T."/>
            <person name="Tyson G.W."/>
            <person name="Hugenholtz P."/>
        </authorList>
    </citation>
    <scope>NUCLEOTIDE SEQUENCE [LARGE SCALE GENOMIC DNA]</scope>
</reference>
<evidence type="ECO:0000259" key="3">
    <source>
        <dbReference type="SMART" id="SM00950"/>
    </source>
</evidence>
<comment type="similarity">
    <text evidence="1">Belongs to the argonaute family. Long pAgo subfamily.</text>
</comment>
<dbReference type="CDD" id="cd04659">
    <property type="entry name" value="Piwi_piwi-like_ProArk"/>
    <property type="match status" value="1"/>
</dbReference>
<name>A0A081C4V1_VECG1</name>
<dbReference type="GO" id="GO:0003676">
    <property type="term" value="F:nucleic acid binding"/>
    <property type="evidence" value="ECO:0007669"/>
    <property type="project" value="InterPro"/>
</dbReference>
<dbReference type="EMBL" id="DF820470">
    <property type="protein sequence ID" value="GAK59606.1"/>
    <property type="molecule type" value="Genomic_DNA"/>
</dbReference>
<dbReference type="InterPro" id="IPR036397">
    <property type="entry name" value="RNaseH_sf"/>
</dbReference>
<dbReference type="InterPro" id="IPR003165">
    <property type="entry name" value="Piwi"/>
</dbReference>
<dbReference type="InterPro" id="IPR012337">
    <property type="entry name" value="RNaseH-like_sf"/>
</dbReference>
<dbReference type="HOGENOM" id="CLU_031104_1_0_0"/>
<dbReference type="Gene3D" id="3.30.420.10">
    <property type="entry name" value="Ribonuclease H-like superfamily/Ribonuclease H"/>
    <property type="match status" value="1"/>
</dbReference>
<proteinExistence type="inferred from homology"/>
<dbReference type="AlphaFoldDB" id="A0A081C4V1"/>
<dbReference type="Proteomes" id="UP000030661">
    <property type="component" value="Unassembled WGS sequence"/>
</dbReference>
<sequence>MREQQQHPNNRAQPEFLTTPRMKLTWLPEPELLFANSHRHINPKIGISLFGPKSLNTPRHKSEIHIGFVGEARAIEHVRQLMADCSKGVMAEDIENGSLPFSGNSEELGYRFKITFSEDILEKITNTEKEHIFEGIDSEIHFNRMVDLIEEKVNLVCEKDHPLDYIFIVLTEEVFERLKVVYTADPLTGEGSVKRNFRRALKARLMKYQKPIQIIRESTTGYTDDKRDLQDLATRAWNLFTGMYFKVGGLPWGPTGLQPSTCFVGISFFKPLGQPNYMRASIAQAFDENGDGLILRGQKFRWDDELGKSPHMPENLAKQLIGEVLSRYQSECKHLPRRVVIHKSSRFETGELDGFKRALTGISEYDLVTVGTTGDFRLFRSGEYPPLRGTIMNIGDNYFLYTTGYIPEIGKYPHGHVPAPLRIVDHYGDTIENQLLQELFVLTKMNWNTANVDGAYPITLQFARLVGDILREIPENQEPNPKYIYYM</sequence>
<protein>
    <recommendedName>
        <fullName evidence="2">Protein argonaute</fullName>
    </recommendedName>
</protein>
<gene>
    <name evidence="4" type="ORF">U27_06591</name>
</gene>
<accession>A0A081C4V1</accession>
<evidence type="ECO:0000313" key="4">
    <source>
        <dbReference type="EMBL" id="GAK59606.1"/>
    </source>
</evidence>